<dbReference type="RefSeq" id="WP_144846390.1">
    <property type="nucleotide sequence ID" value="NZ_VNJI01000011.1"/>
</dbReference>
<comment type="caution">
    <text evidence="1">The sequence shown here is derived from an EMBL/GenBank/DDBJ whole genome shotgun (WGS) entry which is preliminary data.</text>
</comment>
<sequence length="127" mass="15087">MTNNHATNEEMELIKKHIILPLMLDVVQKNIEDLSLNQSTLKPLYIASCEAVMNLIHQDMAENRKLLKQANIKIFDRDQSKYPLFHYPYMVRGYHFTFQMRRELIKSEMSTMLPKYVNRVIQIMNGQ</sequence>
<evidence type="ECO:0000313" key="2">
    <source>
        <dbReference type="Proteomes" id="UP000317036"/>
    </source>
</evidence>
<protein>
    <submittedName>
        <fullName evidence="1">Uncharacterized protein</fullName>
    </submittedName>
</protein>
<reference evidence="1 2" key="1">
    <citation type="submission" date="2019-07" db="EMBL/GenBank/DDBJ databases">
        <authorList>
            <person name="Kim J."/>
        </authorList>
    </citation>
    <scope>NUCLEOTIDE SEQUENCE [LARGE SCALE GENOMIC DNA]</scope>
    <source>
        <strain evidence="1 2">JC52</strain>
    </source>
</reference>
<dbReference type="Proteomes" id="UP000317036">
    <property type="component" value="Unassembled WGS sequence"/>
</dbReference>
<dbReference type="AlphaFoldDB" id="A0A559KCN1"/>
<dbReference type="Pfam" id="PF26325">
    <property type="entry name" value="YhjD"/>
    <property type="match status" value="1"/>
</dbReference>
<proteinExistence type="predicted"/>
<organism evidence="1 2">
    <name type="scientific">Paenibacillus cremeus</name>
    <dbReference type="NCBI Taxonomy" id="2163881"/>
    <lineage>
        <taxon>Bacteria</taxon>
        <taxon>Bacillati</taxon>
        <taxon>Bacillota</taxon>
        <taxon>Bacilli</taxon>
        <taxon>Bacillales</taxon>
        <taxon>Paenibacillaceae</taxon>
        <taxon>Paenibacillus</taxon>
    </lineage>
</organism>
<evidence type="ECO:0000313" key="1">
    <source>
        <dbReference type="EMBL" id="TVY09863.1"/>
    </source>
</evidence>
<dbReference type="OrthoDB" id="2910298at2"/>
<accession>A0A559KCN1</accession>
<name>A0A559KCN1_9BACL</name>
<dbReference type="InterPro" id="IPR058600">
    <property type="entry name" value="YhjD-like"/>
</dbReference>
<keyword evidence="2" id="KW-1185">Reference proteome</keyword>
<dbReference type="EMBL" id="VNJI01000011">
    <property type="protein sequence ID" value="TVY09863.1"/>
    <property type="molecule type" value="Genomic_DNA"/>
</dbReference>
<gene>
    <name evidence="1" type="ORF">FPZ49_10850</name>
</gene>